<dbReference type="EMBL" id="JXJN01014114">
    <property type="status" value="NOT_ANNOTATED_CDS"/>
    <property type="molecule type" value="Genomic_DNA"/>
</dbReference>
<dbReference type="PROSITE" id="PS50042">
    <property type="entry name" value="CNMP_BINDING_3"/>
    <property type="match status" value="1"/>
</dbReference>
<feature type="domain" description="Cyclic nucleotide-binding" evidence="1">
    <location>
        <begin position="26"/>
        <end position="109"/>
    </location>
</feature>
<dbReference type="Proteomes" id="UP000092460">
    <property type="component" value="Unassembled WGS sequence"/>
</dbReference>
<reference evidence="2" key="2">
    <citation type="submission" date="2020-05" db="UniProtKB">
        <authorList>
            <consortium name="EnsemblMetazoa"/>
        </authorList>
    </citation>
    <scope>IDENTIFICATION</scope>
    <source>
        <strain evidence="2">IAEA</strain>
    </source>
</reference>
<dbReference type="EnsemblMetazoa" id="GPPI029815-RA">
    <property type="protein sequence ID" value="GPPI029815-PA"/>
    <property type="gene ID" value="GPPI029815"/>
</dbReference>
<dbReference type="SUPFAM" id="SSF51206">
    <property type="entry name" value="cAMP-binding domain-like"/>
    <property type="match status" value="1"/>
</dbReference>
<name>A0A1B0BH15_9MUSC</name>
<organism evidence="2 3">
    <name type="scientific">Glossina palpalis gambiensis</name>
    <dbReference type="NCBI Taxonomy" id="67801"/>
    <lineage>
        <taxon>Eukaryota</taxon>
        <taxon>Metazoa</taxon>
        <taxon>Ecdysozoa</taxon>
        <taxon>Arthropoda</taxon>
        <taxon>Hexapoda</taxon>
        <taxon>Insecta</taxon>
        <taxon>Pterygota</taxon>
        <taxon>Neoptera</taxon>
        <taxon>Endopterygota</taxon>
        <taxon>Diptera</taxon>
        <taxon>Brachycera</taxon>
        <taxon>Muscomorpha</taxon>
        <taxon>Hippoboscoidea</taxon>
        <taxon>Glossinidae</taxon>
        <taxon>Glossina</taxon>
    </lineage>
</organism>
<keyword evidence="3" id="KW-1185">Reference proteome</keyword>
<dbReference type="VEuPathDB" id="VectorBase:GPPI029815"/>
<dbReference type="AlphaFoldDB" id="A0A1B0BH15"/>
<protein>
    <recommendedName>
        <fullName evidence="1">Cyclic nucleotide-binding domain-containing protein</fullName>
    </recommendedName>
</protein>
<dbReference type="InterPro" id="IPR018490">
    <property type="entry name" value="cNMP-bd_dom_sf"/>
</dbReference>
<sequence length="109" mass="12178">MNVKKNINMLLGTRRKIGLLIIAKVRARLCEVIKFMVIGPGCTLIREGDPPSVVWFILTGEVEVRKKFYDHIVGKWVNRIQILIGPGECVGDVELIDGCLRTQTLTTTG</sequence>
<evidence type="ECO:0000313" key="2">
    <source>
        <dbReference type="EnsemblMetazoa" id="GPPI029815-PA"/>
    </source>
</evidence>
<reference evidence="3" key="1">
    <citation type="submission" date="2015-01" db="EMBL/GenBank/DDBJ databases">
        <authorList>
            <person name="Aksoy S."/>
            <person name="Warren W."/>
            <person name="Wilson R.K."/>
        </authorList>
    </citation>
    <scope>NUCLEOTIDE SEQUENCE [LARGE SCALE GENOMIC DNA]</scope>
    <source>
        <strain evidence="3">IAEA</strain>
    </source>
</reference>
<dbReference type="Gene3D" id="2.60.120.10">
    <property type="entry name" value="Jelly Rolls"/>
    <property type="match status" value="1"/>
</dbReference>
<dbReference type="CDD" id="cd00038">
    <property type="entry name" value="CAP_ED"/>
    <property type="match status" value="1"/>
</dbReference>
<dbReference type="InterPro" id="IPR014710">
    <property type="entry name" value="RmlC-like_jellyroll"/>
</dbReference>
<evidence type="ECO:0000259" key="1">
    <source>
        <dbReference type="PROSITE" id="PS50042"/>
    </source>
</evidence>
<evidence type="ECO:0000313" key="3">
    <source>
        <dbReference type="Proteomes" id="UP000092460"/>
    </source>
</evidence>
<dbReference type="Pfam" id="PF00027">
    <property type="entry name" value="cNMP_binding"/>
    <property type="match status" value="1"/>
</dbReference>
<dbReference type="PANTHER" id="PTHR23011:SF41">
    <property type="entry name" value="CYCLIC NUCLEOTIDE-BINDING DOMAIN-CONTAINING PROTEIN"/>
    <property type="match status" value="1"/>
</dbReference>
<dbReference type="PANTHER" id="PTHR23011">
    <property type="entry name" value="CYCLIC NUCLEOTIDE-BINDING DOMAIN CONTAINING PROTEIN"/>
    <property type="match status" value="1"/>
</dbReference>
<accession>A0A1B0BH15</accession>
<proteinExistence type="predicted"/>
<dbReference type="InterPro" id="IPR000595">
    <property type="entry name" value="cNMP-bd_dom"/>
</dbReference>